<dbReference type="Pfam" id="PF05699">
    <property type="entry name" value="Dimer_Tnp_hAT"/>
    <property type="match status" value="1"/>
</dbReference>
<feature type="non-terminal residue" evidence="2">
    <location>
        <position position="1"/>
    </location>
</feature>
<dbReference type="InterPro" id="IPR012337">
    <property type="entry name" value="RNaseH-like_sf"/>
</dbReference>
<protein>
    <recommendedName>
        <fullName evidence="1">HAT C-terminal dimerisation domain-containing protein</fullName>
    </recommendedName>
</protein>
<accession>A0A0C9TD23</accession>
<sequence length="205" mass="22821">KLNLYLVKSFDSHYPLLGAVLHPAIRLAYFKDISKWSSDIPARAETLLKHLYQEYTDNNNDNSPAPTLHLRPQPESPKSIFDQAITFKSTSADSETVPAATKSELASYFGGAYPCTDRNDPLGWWKTHQTQFPVLSQIARNILAIPRVSVSVERLFSSTKHTLTDAHSSMTALTASKAVLTKEWLRKGLGDGVSYLDGVSIHYNN</sequence>
<feature type="non-terminal residue" evidence="2">
    <location>
        <position position="205"/>
    </location>
</feature>
<keyword evidence="3" id="KW-1185">Reference proteome</keyword>
<dbReference type="SUPFAM" id="SSF53098">
    <property type="entry name" value="Ribonuclease H-like"/>
    <property type="match status" value="1"/>
</dbReference>
<evidence type="ECO:0000313" key="2">
    <source>
        <dbReference type="EMBL" id="KIJ06087.1"/>
    </source>
</evidence>
<organism evidence="2 3">
    <name type="scientific">Paxillus involutus ATCC 200175</name>
    <dbReference type="NCBI Taxonomy" id="664439"/>
    <lineage>
        <taxon>Eukaryota</taxon>
        <taxon>Fungi</taxon>
        <taxon>Dikarya</taxon>
        <taxon>Basidiomycota</taxon>
        <taxon>Agaricomycotina</taxon>
        <taxon>Agaricomycetes</taxon>
        <taxon>Agaricomycetidae</taxon>
        <taxon>Boletales</taxon>
        <taxon>Paxilineae</taxon>
        <taxon>Paxillaceae</taxon>
        <taxon>Paxillus</taxon>
    </lineage>
</organism>
<evidence type="ECO:0000259" key="1">
    <source>
        <dbReference type="Pfam" id="PF05699"/>
    </source>
</evidence>
<feature type="domain" description="HAT C-terminal dimerisation" evidence="1">
    <location>
        <begin position="114"/>
        <end position="185"/>
    </location>
</feature>
<reference evidence="2 3" key="1">
    <citation type="submission" date="2014-06" db="EMBL/GenBank/DDBJ databases">
        <authorList>
            <consortium name="DOE Joint Genome Institute"/>
            <person name="Kuo A."/>
            <person name="Kohler A."/>
            <person name="Nagy L.G."/>
            <person name="Floudas D."/>
            <person name="Copeland A."/>
            <person name="Barry K.W."/>
            <person name="Cichocki N."/>
            <person name="Veneault-Fourrey C."/>
            <person name="LaButti K."/>
            <person name="Lindquist E.A."/>
            <person name="Lipzen A."/>
            <person name="Lundell T."/>
            <person name="Morin E."/>
            <person name="Murat C."/>
            <person name="Sun H."/>
            <person name="Tunlid A."/>
            <person name="Henrissat B."/>
            <person name="Grigoriev I.V."/>
            <person name="Hibbett D.S."/>
            <person name="Martin F."/>
            <person name="Nordberg H.P."/>
            <person name="Cantor M.N."/>
            <person name="Hua S.X."/>
        </authorList>
    </citation>
    <scope>NUCLEOTIDE SEQUENCE [LARGE SCALE GENOMIC DNA]</scope>
    <source>
        <strain evidence="2 3">ATCC 200175</strain>
    </source>
</reference>
<dbReference type="Proteomes" id="UP000053647">
    <property type="component" value="Unassembled WGS sequence"/>
</dbReference>
<dbReference type="OrthoDB" id="3262784at2759"/>
<dbReference type="AlphaFoldDB" id="A0A0C9TD23"/>
<dbReference type="InterPro" id="IPR008906">
    <property type="entry name" value="HATC_C_dom"/>
</dbReference>
<dbReference type="EMBL" id="KN820523">
    <property type="protein sequence ID" value="KIJ06087.1"/>
    <property type="molecule type" value="Genomic_DNA"/>
</dbReference>
<reference evidence="3" key="2">
    <citation type="submission" date="2015-01" db="EMBL/GenBank/DDBJ databases">
        <title>Evolutionary Origins and Diversification of the Mycorrhizal Mutualists.</title>
        <authorList>
            <consortium name="DOE Joint Genome Institute"/>
            <consortium name="Mycorrhizal Genomics Consortium"/>
            <person name="Kohler A."/>
            <person name="Kuo A."/>
            <person name="Nagy L.G."/>
            <person name="Floudas D."/>
            <person name="Copeland A."/>
            <person name="Barry K.W."/>
            <person name="Cichocki N."/>
            <person name="Veneault-Fourrey C."/>
            <person name="LaButti K."/>
            <person name="Lindquist E.A."/>
            <person name="Lipzen A."/>
            <person name="Lundell T."/>
            <person name="Morin E."/>
            <person name="Murat C."/>
            <person name="Riley R."/>
            <person name="Ohm R."/>
            <person name="Sun H."/>
            <person name="Tunlid A."/>
            <person name="Henrissat B."/>
            <person name="Grigoriev I.V."/>
            <person name="Hibbett D.S."/>
            <person name="Martin F."/>
        </authorList>
    </citation>
    <scope>NUCLEOTIDE SEQUENCE [LARGE SCALE GENOMIC DNA]</scope>
    <source>
        <strain evidence="3">ATCC 200175</strain>
    </source>
</reference>
<evidence type="ECO:0000313" key="3">
    <source>
        <dbReference type="Proteomes" id="UP000053647"/>
    </source>
</evidence>
<dbReference type="HOGENOM" id="CLU_009123_4_8_1"/>
<name>A0A0C9TD23_PAXIN</name>
<dbReference type="GO" id="GO:0046983">
    <property type="term" value="F:protein dimerization activity"/>
    <property type="evidence" value="ECO:0007669"/>
    <property type="project" value="InterPro"/>
</dbReference>
<proteinExistence type="predicted"/>
<dbReference type="PANTHER" id="PTHR23272:SF161">
    <property type="entry name" value="ZINC FINGER BED DOMAIN-CONTAINING PROTEIN RICESLEEPER 1-LIKE"/>
    <property type="match status" value="1"/>
</dbReference>
<dbReference type="PANTHER" id="PTHR23272">
    <property type="entry name" value="BED FINGER-RELATED"/>
    <property type="match status" value="1"/>
</dbReference>
<gene>
    <name evidence="2" type="ORF">PAXINDRAFT_92529</name>
</gene>